<dbReference type="SUPFAM" id="SSF54862">
    <property type="entry name" value="4Fe-4S ferredoxins"/>
    <property type="match status" value="1"/>
</dbReference>
<dbReference type="Gene3D" id="3.40.50.920">
    <property type="match status" value="1"/>
</dbReference>
<dbReference type="PANTHER" id="PTHR32154">
    <property type="entry name" value="PYRUVATE-FLAVODOXIN OXIDOREDUCTASE-RELATED"/>
    <property type="match status" value="1"/>
</dbReference>
<keyword evidence="4" id="KW-0479">Metal-binding</keyword>
<comment type="caution">
    <text evidence="10">The sequence shown here is derived from an EMBL/GenBank/DDBJ whole genome shotgun (WGS) entry which is preliminary data.</text>
</comment>
<evidence type="ECO:0000256" key="1">
    <source>
        <dbReference type="ARBA" id="ARBA00011595"/>
    </source>
</evidence>
<gene>
    <name evidence="10" type="primary">vorA_2</name>
    <name evidence="10" type="ORF">AN188_01038</name>
    <name evidence="11" type="ORF">APG09_01119</name>
</gene>
<dbReference type="PIRSF" id="PIRSF000159">
    <property type="entry name" value="NifJ"/>
    <property type="match status" value="1"/>
</dbReference>
<proteinExistence type="predicted"/>
<keyword evidence="7" id="KW-0408">Iron</keyword>
<dbReference type="EC" id="1.2.7.7" evidence="10"/>
<dbReference type="InterPro" id="IPR029061">
    <property type="entry name" value="THDP-binding"/>
</dbReference>
<protein>
    <submittedName>
        <fullName evidence="10">Ketoisovalerate oxidoreductase subunit VorA</fullName>
        <ecNumber evidence="10">1.2.7.7</ecNumber>
    </submittedName>
</protein>
<dbReference type="Gene3D" id="3.30.70.20">
    <property type="match status" value="1"/>
</dbReference>
<dbReference type="InterPro" id="IPR017900">
    <property type="entry name" value="4Fe4S_Fe_S_CS"/>
</dbReference>
<comment type="subunit">
    <text evidence="1">Heterotetramer of one alpha, one beta, one delta and one gamma chain.</text>
</comment>
<dbReference type="GO" id="GO:0044272">
    <property type="term" value="P:sulfur compound biosynthetic process"/>
    <property type="evidence" value="ECO:0007669"/>
    <property type="project" value="UniProtKB-ARBA"/>
</dbReference>
<dbReference type="Pfam" id="PF17147">
    <property type="entry name" value="PFOR_II"/>
    <property type="match status" value="1"/>
</dbReference>
<reference evidence="10 12" key="1">
    <citation type="journal article" date="2016" name="ISME J.">
        <title>Chasing the elusive Euryarchaeota class WSA2: genomes reveal a uniquely fastidious methyl-reducing methanogen.</title>
        <authorList>
            <person name="Nobu M.K."/>
            <person name="Narihiro T."/>
            <person name="Kuroda K."/>
            <person name="Mei R."/>
            <person name="Liu W.T."/>
        </authorList>
    </citation>
    <scope>NUCLEOTIDE SEQUENCE [LARGE SCALE GENOMIC DNA]</scope>
    <source>
        <strain evidence="10">ADurb1013_Bin02101</strain>
        <strain evidence="11">ADurb1213_Bin02801</strain>
    </source>
</reference>
<evidence type="ECO:0000313" key="11">
    <source>
        <dbReference type="EMBL" id="KYC57303.1"/>
    </source>
</evidence>
<keyword evidence="5" id="KW-0249">Electron transport</keyword>
<evidence type="ECO:0000256" key="3">
    <source>
        <dbReference type="ARBA" id="ARBA00022485"/>
    </source>
</evidence>
<dbReference type="FunFam" id="3.40.50.970:FF:000041">
    <property type="entry name" value="Pyruvate:ferredoxin (Flavodoxin) oxidoreductase"/>
    <property type="match status" value="1"/>
</dbReference>
<dbReference type="InterPro" id="IPR009014">
    <property type="entry name" value="Transketo_C/PFOR_II"/>
</dbReference>
<evidence type="ECO:0000256" key="7">
    <source>
        <dbReference type="ARBA" id="ARBA00023004"/>
    </source>
</evidence>
<accession>A0A150JBD2</accession>
<dbReference type="InterPro" id="IPR011766">
    <property type="entry name" value="TPP_enzyme_TPP-bd"/>
</dbReference>
<name>A0A150JBD2_9EURY</name>
<dbReference type="Pfam" id="PF01558">
    <property type="entry name" value="POR"/>
    <property type="match status" value="1"/>
</dbReference>
<dbReference type="PATRIC" id="fig|1706433.3.peg.1040"/>
<dbReference type="Gene3D" id="4.10.780.10">
    <property type="entry name" value="Pyruvate-flavodoxin oxidoreductase, EKR domain"/>
    <property type="match status" value="1"/>
</dbReference>
<keyword evidence="6 10" id="KW-0560">Oxidoreductase</keyword>
<dbReference type="GO" id="GO:0006082">
    <property type="term" value="P:organic acid metabolic process"/>
    <property type="evidence" value="ECO:0007669"/>
    <property type="project" value="UniProtKB-ARBA"/>
</dbReference>
<dbReference type="EMBL" id="LNJB01000012">
    <property type="protein sequence ID" value="KYC54539.1"/>
    <property type="molecule type" value="Genomic_DNA"/>
</dbReference>
<dbReference type="PROSITE" id="PS51379">
    <property type="entry name" value="4FE4S_FER_2"/>
    <property type="match status" value="2"/>
</dbReference>
<evidence type="ECO:0000256" key="4">
    <source>
        <dbReference type="ARBA" id="ARBA00022723"/>
    </source>
</evidence>
<evidence type="ECO:0000313" key="12">
    <source>
        <dbReference type="Proteomes" id="UP000092420"/>
    </source>
</evidence>
<dbReference type="Gene3D" id="3.40.920.10">
    <property type="entry name" value="Pyruvate-ferredoxin oxidoreductase, PFOR, domain III"/>
    <property type="match status" value="1"/>
</dbReference>
<keyword evidence="8" id="KW-0411">Iron-sulfur</keyword>
<dbReference type="Pfam" id="PF12838">
    <property type="entry name" value="Fer4_7"/>
    <property type="match status" value="1"/>
</dbReference>
<dbReference type="GO" id="GO:0030976">
    <property type="term" value="F:thiamine pyrophosphate binding"/>
    <property type="evidence" value="ECO:0007669"/>
    <property type="project" value="InterPro"/>
</dbReference>
<dbReference type="CDD" id="cd07034">
    <property type="entry name" value="TPP_PYR_PFOR_IOR-alpha_like"/>
    <property type="match status" value="1"/>
</dbReference>
<dbReference type="InterPro" id="IPR019752">
    <property type="entry name" value="Pyrv/ketoisovalerate_OxRed_cat"/>
</dbReference>
<dbReference type="FunFam" id="3.40.920.10:FF:000001">
    <property type="entry name" value="Pyruvate:ferredoxin (Flavodoxin) oxidoreductase"/>
    <property type="match status" value="1"/>
</dbReference>
<evidence type="ECO:0000259" key="9">
    <source>
        <dbReference type="PROSITE" id="PS51379"/>
    </source>
</evidence>
<keyword evidence="3" id="KW-0004">4Fe-4S</keyword>
<dbReference type="SUPFAM" id="SSF52518">
    <property type="entry name" value="Thiamin diphosphate-binding fold (THDP-binding)"/>
    <property type="match status" value="2"/>
</dbReference>
<dbReference type="Pfam" id="PF02775">
    <property type="entry name" value="TPP_enzyme_C"/>
    <property type="match status" value="1"/>
</dbReference>
<dbReference type="SUPFAM" id="SSF53323">
    <property type="entry name" value="Pyruvate-ferredoxin oxidoreductase, PFOR, domain III"/>
    <property type="match status" value="1"/>
</dbReference>
<dbReference type="GO" id="GO:0006979">
    <property type="term" value="P:response to oxidative stress"/>
    <property type="evidence" value="ECO:0007669"/>
    <property type="project" value="TreeGrafter"/>
</dbReference>
<dbReference type="GO" id="GO:0051539">
    <property type="term" value="F:4 iron, 4 sulfur cluster binding"/>
    <property type="evidence" value="ECO:0007669"/>
    <property type="project" value="UniProtKB-KW"/>
</dbReference>
<evidence type="ECO:0000256" key="6">
    <source>
        <dbReference type="ARBA" id="ARBA00023002"/>
    </source>
</evidence>
<evidence type="ECO:0000256" key="5">
    <source>
        <dbReference type="ARBA" id="ARBA00022982"/>
    </source>
</evidence>
<dbReference type="InterPro" id="IPR037112">
    <property type="entry name" value="Pyrv-flavodox_OxR_EKR_sf"/>
</dbReference>
<accession>A0A150JJ74</accession>
<dbReference type="SMART" id="SM00890">
    <property type="entry name" value="EKR"/>
    <property type="match status" value="1"/>
</dbReference>
<dbReference type="InterPro" id="IPR002869">
    <property type="entry name" value="Pyrv_flavodox_OxRed_cen"/>
</dbReference>
<feature type="domain" description="4Fe-4S ferredoxin-type" evidence="9">
    <location>
        <begin position="743"/>
        <end position="773"/>
    </location>
</feature>
<dbReference type="NCBIfam" id="TIGR02176">
    <property type="entry name" value="pyruv_ox_red"/>
    <property type="match status" value="1"/>
</dbReference>
<dbReference type="AlphaFoldDB" id="A0A150JBD2"/>
<dbReference type="Gene3D" id="3.40.50.970">
    <property type="match status" value="2"/>
</dbReference>
<feature type="domain" description="4Fe-4S ferredoxin-type" evidence="9">
    <location>
        <begin position="687"/>
        <end position="716"/>
    </location>
</feature>
<dbReference type="PATRIC" id="fig|1706435.3.peg.1112"/>
<sequence>MKRPMVTIDGNEAAAYTAYHVNEVISIYPITPSSTMGELSDQWASEGKPNIWGTVPNVTEMQSEGGASGAIHGSLQRGALTTTFTASQGLLLMIPNMYKIAGELTSTVFHVSARSLATHALSIFGDQTDIMAVRSTGFALLASNSVQEVMDLSLIAQTSTLKSRVPFLHFFDGFRTSAETSKVERLTLEDLKQMIDEELVRKHRARALSPDNPIIRGTSHNPDTYFQAREKVNPYYDACPDLVQEAMDKFAKIVGRQYKLFQYEGASDAERIIIIMGSGAETVEETVNHLNKTGEKVGVLKVRLFRPFSLKHFISVLPPSVKRIAVLDRSKEPGALGEPLYLDVVSAISSAFSNGMLKMDTMPNIVGGIYGLSSKEFKPSMVKAIFEELKKDNPKNRFTVGINDDVTNKSLDYDPNFFVEPKNRTRAVFFGLGADGTVSANKSSIKIIGEETTNYAQGYFYYDSKKAGSLTISHLRFGPDPIRSPYLIDRANFVACHQYSFLNKYDMLNIAEENSIFLLNSPYPKEQVWDHLPRTVQQEIIDKKIRFYTIDAYDIAKEIGLGVRINTIMQTCFFALSNVIPKDEAIKSIKKFTEKTYGRKGEKILKMNYEAIDKAIDNLYEVKVPEKASSGFDLKDPIPEDAPDYVRTAISKMISYKGDELPVSVFPDDGTYPTGTTKWEKRNISLEVPVWDPEICIQCGRCAFVCPHAVIRAKVYPKNALKNAPVSFKHAESKFSQFKDYLYTVQASPEDCTGCTLCYETCPSKNKTDPKLKAINMKFKDPILDVEKENWNFFESLPYIERGKLNVSTVKDIQLLEPLFEFSGACAGCGQTPYVKLMTQLFGDRAVIANATGCSSIYGGNLPTTPYTKNKDGRGPTWSNSLFEDTAEFGLGMRLALDKQKEYAMELIEKLKNDLGKELVFELKNANQDSEAGINKQREMVKLLKAKLKSIQSSEAKNLISLADSLVKKSVWILGGDGWAYDIGYGGLDHIFALGKNVNILVLDTEVYSNTGGQMSKSTPLGAVAKFAMGGKSTPKKDLAMMAMSYGNIYVAKVAFGANNAQTVKAFLEAEAYEGTSIIIAYAHCINQGYDLKHGPEQQKLAVQSGYWPLLRYNPNLELEGKNPLQLDSGKPSIPLEKFVYNETRFKILLRSKPEVAKMLLEKAQKDIVKRWNFYKYWSDMPVYKEDER</sequence>
<dbReference type="GO" id="GO:0005506">
    <property type="term" value="F:iron ion binding"/>
    <property type="evidence" value="ECO:0007669"/>
    <property type="project" value="InterPro"/>
</dbReference>
<dbReference type="InterPro" id="IPR011895">
    <property type="entry name" value="Pyrv_flavodox_OxRed"/>
</dbReference>
<organism evidence="10 12">
    <name type="scientific">Candidatus Methanofastidiosum methylothiophilum</name>
    <dbReference type="NCBI Taxonomy" id="1705564"/>
    <lineage>
        <taxon>Archaea</taxon>
        <taxon>Methanobacteriati</taxon>
        <taxon>Methanobacteriota</taxon>
        <taxon>Stenosarchaea group</taxon>
        <taxon>Candidatus Methanofastidiosia</taxon>
        <taxon>Candidatus Methanofastidiosales</taxon>
        <taxon>Candidatus Methanofastidiosaceae</taxon>
        <taxon>Candidatus Methanofastidiosum</taxon>
    </lineage>
</organism>
<dbReference type="Pfam" id="PF01855">
    <property type="entry name" value="POR_N"/>
    <property type="match status" value="1"/>
</dbReference>
<dbReference type="InterPro" id="IPR019456">
    <property type="entry name" value="Pyrv-flavodox_OxRtase_EKR"/>
</dbReference>
<dbReference type="PANTHER" id="PTHR32154:SF0">
    <property type="entry name" value="PYRUVATE-FLAVODOXIN OXIDOREDUCTASE-RELATED"/>
    <property type="match status" value="1"/>
</dbReference>
<dbReference type="InterPro" id="IPR017896">
    <property type="entry name" value="4Fe4S_Fe-S-bd"/>
</dbReference>
<dbReference type="Pfam" id="PF10371">
    <property type="entry name" value="EKR"/>
    <property type="match status" value="1"/>
</dbReference>
<dbReference type="Proteomes" id="UP000092420">
    <property type="component" value="Unassembled WGS sequence"/>
</dbReference>
<accession>A0A150JGL2</accession>
<dbReference type="InterPro" id="IPR050722">
    <property type="entry name" value="Pyruvate:ferred/Flavod_OxRd"/>
</dbReference>
<dbReference type="InterPro" id="IPR002880">
    <property type="entry name" value="Pyrv_Fd/Flavodoxin_OxRdtase_N"/>
</dbReference>
<dbReference type="FunFam" id="3.40.50.970:FF:000012">
    <property type="entry name" value="Pyruvate:ferredoxin (Flavodoxin) oxidoreductase"/>
    <property type="match status" value="1"/>
</dbReference>
<dbReference type="SUPFAM" id="SSF52922">
    <property type="entry name" value="TK C-terminal domain-like"/>
    <property type="match status" value="1"/>
</dbReference>
<keyword evidence="2" id="KW-0813">Transport</keyword>
<dbReference type="FunFam" id="3.30.70.20:FF:000022">
    <property type="entry name" value="Pyruvate:ferredoxin (Flavodoxin) oxidoreductase"/>
    <property type="match status" value="1"/>
</dbReference>
<dbReference type="EMBL" id="LNJE01000012">
    <property type="protein sequence ID" value="KYC57303.1"/>
    <property type="molecule type" value="Genomic_DNA"/>
</dbReference>
<dbReference type="InterPro" id="IPR033412">
    <property type="entry name" value="PFOR_II"/>
</dbReference>
<evidence type="ECO:0000256" key="8">
    <source>
        <dbReference type="ARBA" id="ARBA00023014"/>
    </source>
</evidence>
<dbReference type="PROSITE" id="PS00198">
    <property type="entry name" value="4FE4S_FER_1"/>
    <property type="match status" value="2"/>
</dbReference>
<evidence type="ECO:0000313" key="10">
    <source>
        <dbReference type="EMBL" id="KYC54539.1"/>
    </source>
</evidence>
<dbReference type="CDD" id="cd03377">
    <property type="entry name" value="TPP_PFOR_PNO"/>
    <property type="match status" value="1"/>
</dbReference>
<dbReference type="FunFam" id="3.40.50.920:FF:000007">
    <property type="entry name" value="Pyruvate:ferredoxin (Flavodoxin) oxidoreductase"/>
    <property type="match status" value="1"/>
</dbReference>
<dbReference type="GO" id="GO:0043807">
    <property type="term" value="F:3-methyl-2-oxobutanoate dehydrogenase (ferredoxin) activity"/>
    <property type="evidence" value="ECO:0007669"/>
    <property type="project" value="UniProtKB-EC"/>
</dbReference>
<evidence type="ECO:0000256" key="2">
    <source>
        <dbReference type="ARBA" id="ARBA00022448"/>
    </source>
</evidence>
<dbReference type="GO" id="GO:0022900">
    <property type="term" value="P:electron transport chain"/>
    <property type="evidence" value="ECO:0007669"/>
    <property type="project" value="InterPro"/>
</dbReference>